<gene>
    <name evidence="1" type="ORF">FVB9532_01667</name>
</gene>
<protein>
    <submittedName>
        <fullName evidence="1">Uncharacterized protein</fullName>
    </submittedName>
</protein>
<dbReference type="Proteomes" id="UP000356253">
    <property type="component" value="Unassembled WGS sequence"/>
</dbReference>
<proteinExistence type="predicted"/>
<reference evidence="1" key="1">
    <citation type="submission" date="2019-09" db="EMBL/GenBank/DDBJ databases">
        <authorList>
            <person name="Rodrigo-Torres L."/>
            <person name="Arahal R. D."/>
            <person name="Lucena T."/>
        </authorList>
    </citation>
    <scope>NUCLEOTIDE SEQUENCE</scope>
    <source>
        <strain evidence="1">ISS653</strain>
    </source>
</reference>
<dbReference type="EMBL" id="CABVMM010000006">
    <property type="protein sequence ID" value="VVV00397.1"/>
    <property type="molecule type" value="Genomic_DNA"/>
</dbReference>
<keyword evidence="2" id="KW-1185">Reference proteome</keyword>
<evidence type="ECO:0000313" key="1">
    <source>
        <dbReference type="EMBL" id="VVV00397.1"/>
    </source>
</evidence>
<name>A0AC61Y7C5_9FLAO</name>
<organism evidence="1 2">
    <name type="scientific">Mesonia oceanica</name>
    <dbReference type="NCBI Taxonomy" id="2687242"/>
    <lineage>
        <taxon>Bacteria</taxon>
        <taxon>Pseudomonadati</taxon>
        <taxon>Bacteroidota</taxon>
        <taxon>Flavobacteriia</taxon>
        <taxon>Flavobacteriales</taxon>
        <taxon>Flavobacteriaceae</taxon>
        <taxon>Mesonia</taxon>
    </lineage>
</organism>
<accession>A0AC61Y7C5</accession>
<sequence length="119" mass="14515">MKTYTYKNGKIDKEFKINKTDTLLFGKYSYDDDGRIKQIERIKDSVYFIESYQYENGNLSKKTLESNQYPLDDNVDFSVNNNTIEYYYNKENQLIKEIVYDHQGKQYQLFEYQIEQKKY</sequence>
<evidence type="ECO:0000313" key="2">
    <source>
        <dbReference type="Proteomes" id="UP000356253"/>
    </source>
</evidence>
<comment type="caution">
    <text evidence="1">The sequence shown here is derived from an EMBL/GenBank/DDBJ whole genome shotgun (WGS) entry which is preliminary data.</text>
</comment>